<dbReference type="EMBL" id="WAAR01000034">
    <property type="protein sequence ID" value="KAB1116868.1"/>
    <property type="molecule type" value="Genomic_DNA"/>
</dbReference>
<name>A0ABQ6UIW9_9ACTN</name>
<gene>
    <name evidence="1" type="ORF">F6X54_10290</name>
</gene>
<evidence type="ECO:0000313" key="2">
    <source>
        <dbReference type="Proteomes" id="UP000471364"/>
    </source>
</evidence>
<keyword evidence="2" id="KW-1185">Reference proteome</keyword>
<sequence>MPQEVRRWVDLRKQVAYRCKRINTGHMVEADQRFGGREALGPHGVMLFFVSDAPAEPHGYRLHTAYRLWLASPDSDDLPRLLADLDGVARDNITRAASARRRWHPLGPDGSMVNGGDMSLPEHATYVGLGVSTLDSDQGRWYQLAHTLRDLPATGHRLSVFDLKGQAYVLLTDGTAMHIDRDPHARLGVDGIRCNRTLDADRVTYYNRHEHLTEDGDDATRAVWRHLGALHRTLTAHLHGGRPA</sequence>
<protein>
    <submittedName>
        <fullName evidence="1">Uncharacterized protein</fullName>
    </submittedName>
</protein>
<reference evidence="1 2" key="1">
    <citation type="submission" date="2019-09" db="EMBL/GenBank/DDBJ databases">
        <title>High taxonomic diversity of Micromonospora strains isolated from Medicago sativa nodules in different geographical locations.</title>
        <authorList>
            <person name="Martinez-Hidalgo P."/>
            <person name="Flores-Felix J.D."/>
            <person name="Velazquez E."/>
            <person name="Brau L."/>
            <person name="Trujillo M.E."/>
            <person name="Martinez-Molina E."/>
        </authorList>
    </citation>
    <scope>NUCLEOTIDE SEQUENCE [LARGE SCALE GENOMIC DNA]</scope>
    <source>
        <strain evidence="1 2">ALFB5</strain>
    </source>
</reference>
<proteinExistence type="predicted"/>
<organism evidence="1 2">
    <name type="scientific">Micromonospora aurantiaca</name>
    <name type="common">nom. illeg.</name>
    <dbReference type="NCBI Taxonomy" id="47850"/>
    <lineage>
        <taxon>Bacteria</taxon>
        <taxon>Bacillati</taxon>
        <taxon>Actinomycetota</taxon>
        <taxon>Actinomycetes</taxon>
        <taxon>Micromonosporales</taxon>
        <taxon>Micromonosporaceae</taxon>
        <taxon>Micromonospora</taxon>
    </lineage>
</organism>
<accession>A0ABQ6UIW9</accession>
<dbReference type="Proteomes" id="UP000471364">
    <property type="component" value="Unassembled WGS sequence"/>
</dbReference>
<evidence type="ECO:0000313" key="1">
    <source>
        <dbReference type="EMBL" id="KAB1116868.1"/>
    </source>
</evidence>
<comment type="caution">
    <text evidence="1">The sequence shown here is derived from an EMBL/GenBank/DDBJ whole genome shotgun (WGS) entry which is preliminary data.</text>
</comment>